<feature type="transmembrane region" description="Helical" evidence="2">
    <location>
        <begin position="6"/>
        <end position="29"/>
    </location>
</feature>
<keyword evidence="2" id="KW-0812">Transmembrane</keyword>
<gene>
    <name evidence="3" type="ORF">PMZ80_003072</name>
</gene>
<feature type="compositionally biased region" description="Basic and acidic residues" evidence="1">
    <location>
        <begin position="56"/>
        <end position="68"/>
    </location>
</feature>
<reference evidence="3 4" key="1">
    <citation type="journal article" date="2023" name="Res Sq">
        <title>Genomic and morphological characterization of Knufia obscura isolated from the Mars 2020 spacecraft assembly facility.</title>
        <authorList>
            <person name="Chander A.M."/>
            <person name="Teixeira M.M."/>
            <person name="Singh N.K."/>
            <person name="Williams M.P."/>
            <person name="Parker C.W."/>
            <person name="Leo P."/>
            <person name="Stajich J.E."/>
            <person name="Torok T."/>
            <person name="Tighe S."/>
            <person name="Mason C.E."/>
            <person name="Venkateswaran K."/>
        </authorList>
    </citation>
    <scope>NUCLEOTIDE SEQUENCE [LARGE SCALE GENOMIC DNA]</scope>
    <source>
        <strain evidence="3 4">CCFEE 5817</strain>
    </source>
</reference>
<organism evidence="3 4">
    <name type="scientific">Knufia obscura</name>
    <dbReference type="NCBI Taxonomy" id="1635080"/>
    <lineage>
        <taxon>Eukaryota</taxon>
        <taxon>Fungi</taxon>
        <taxon>Dikarya</taxon>
        <taxon>Ascomycota</taxon>
        <taxon>Pezizomycotina</taxon>
        <taxon>Eurotiomycetes</taxon>
        <taxon>Chaetothyriomycetidae</taxon>
        <taxon>Chaetothyriales</taxon>
        <taxon>Trichomeriaceae</taxon>
        <taxon>Knufia</taxon>
    </lineage>
</organism>
<dbReference type="GeneID" id="89996521"/>
<dbReference type="RefSeq" id="XP_064731881.1">
    <property type="nucleotide sequence ID" value="XM_064871501.1"/>
</dbReference>
<keyword evidence="2" id="KW-0472">Membrane</keyword>
<feature type="region of interest" description="Disordered" evidence="1">
    <location>
        <begin position="257"/>
        <end position="281"/>
    </location>
</feature>
<proteinExistence type="predicted"/>
<accession>A0ABR0RT76</accession>
<comment type="caution">
    <text evidence="3">The sequence shown here is derived from an EMBL/GenBank/DDBJ whole genome shotgun (WGS) entry which is preliminary data.</text>
</comment>
<keyword evidence="2" id="KW-1133">Transmembrane helix</keyword>
<sequence>MADRTTRLVTIALIIFAVLFVVASIFFTVRQYLRYHYRAKLNGVERGRGSGSGMPHDPRAQQRRDHLKSYPPASTDPHPHGPGVGVKSRYDAKPLPPPPQKPLPTASTVPRPAASTPGGSGLGLGLHPGPPTPSFDPLAPEQSHFSDDDDDEDDSKEDRKNTSKVKNWFPPKPVWASSSHMQSPLLRAGARRVPSKRPQIIETASRFSRRLSQLHWPRPRTSSETAEVPIVSTPRDLSIDLQPPPSRTLASPFEYHSRQAPGKRETVIGPGDHSLPTTHGQLSTSRALLALQGVEQRNVV</sequence>
<evidence type="ECO:0000256" key="2">
    <source>
        <dbReference type="SAM" id="Phobius"/>
    </source>
</evidence>
<evidence type="ECO:0000256" key="1">
    <source>
        <dbReference type="SAM" id="MobiDB-lite"/>
    </source>
</evidence>
<protein>
    <submittedName>
        <fullName evidence="3">Uncharacterized protein</fullName>
    </submittedName>
</protein>
<feature type="region of interest" description="Disordered" evidence="1">
    <location>
        <begin position="44"/>
        <end position="182"/>
    </location>
</feature>
<dbReference type="EMBL" id="JAVHJV010000003">
    <property type="protein sequence ID" value="KAK5943791.1"/>
    <property type="molecule type" value="Genomic_DNA"/>
</dbReference>
<dbReference type="Proteomes" id="UP001334248">
    <property type="component" value="Unassembled WGS sequence"/>
</dbReference>
<evidence type="ECO:0000313" key="3">
    <source>
        <dbReference type="EMBL" id="KAK5943791.1"/>
    </source>
</evidence>
<name>A0ABR0RT76_9EURO</name>
<evidence type="ECO:0000313" key="4">
    <source>
        <dbReference type="Proteomes" id="UP001334248"/>
    </source>
</evidence>
<keyword evidence="4" id="KW-1185">Reference proteome</keyword>